<evidence type="ECO:0000256" key="8">
    <source>
        <dbReference type="SAM" id="MobiDB-lite"/>
    </source>
</evidence>
<protein>
    <recommendedName>
        <fullName evidence="3">protein-tyrosine-phosphatase</fullName>
        <ecNumber evidence="3">3.1.3.48</ecNumber>
    </recommendedName>
</protein>
<dbReference type="InterPro" id="IPR011993">
    <property type="entry name" value="PH-like_dom_sf"/>
</dbReference>
<evidence type="ECO:0000256" key="4">
    <source>
        <dbReference type="ARBA" id="ARBA00022490"/>
    </source>
</evidence>
<dbReference type="PRINTS" id="PR00935">
    <property type="entry name" value="BAND41"/>
</dbReference>
<evidence type="ECO:0000256" key="3">
    <source>
        <dbReference type="ARBA" id="ARBA00013064"/>
    </source>
</evidence>
<evidence type="ECO:0000256" key="7">
    <source>
        <dbReference type="ARBA" id="ARBA00023212"/>
    </source>
</evidence>
<dbReference type="InterPro" id="IPR018980">
    <property type="entry name" value="FERM_PH-like_C"/>
</dbReference>
<keyword evidence="12" id="KW-0675">Receptor</keyword>
<sequence length="1264" mass="143922">MLDKAINTVIMPFGIKLKRTGRYILSHKNSFLIRVQLLDNSVMECTLTVENTGSDCLNAVAQKLELREIRYFGLKYINKLSKERWVELDKPLKKQVDKNAQEPNLFFGIMFYIANIDRLQQEIARYLYYLQMKNNVISGGLKCNTNEAVELASYVLQAEFGDHDETIHNVEYFRDYILFSETLTPTEEALDGLTMQTIELHKKHRGLSASDAEYNYILKSIHLDGFSEDLQLAKNESNHDIEVGSSFAGVVIKPVSKSRSTNYVCHEWEVVEQISHSKSSLVVEIRHTDSSLSSLHFHMEDGDTAKYAYRMLETKRKFYQQNKDSLKRKMPVEITSLIQRRPTLRRHQDTNESEGTEQVVPVHAGRSAEFVSSQENLQMYESQFYSSETSDEQAFVSQTSLNQFNQHEAAHSNGYIVGGSMYSSPSINSLSQSQIGLPSPATSNLSINSSDRRLAPGVSRVGLPIYRHSPDYDIATQQRRRYSSYLENNPSVVHGNQSSNHQHPNMGQSQAKPRPHSMIYSPQELLHQVANGPPYAQYPQQHTPLYYTRSQPFQDSIGQAPSGPYPRGRQREQSVESVSPPNGAGQQFLNNPRSMVSHDGPMNNPVRTGSTPELPNTLLQQQRKPYFMSELQLHQHYPINPTSQQGGAGSTSTPDLTQHRYNGVVSASTPELHVVPELQRHHPPLPPAVENYTENVQHNQSHISSSFDHTDHHRNKAQQQTPEQNVQAYLQQVTGSDQHFSPPEGTAFTTHMPQMGSREHLLNDGRQQQIHNPNQISGYQEHPSNNTYQQYGQQPRQQQYHHSHDPSTATMLVYDSDSDDITEDYLLSQQLQDQAAHNQAQRVTRSDEFLSTEHISHLQEAPENHLVQSLQQINISDPTVNSNPPPPYPDQFVIGENVQPNLNQGFSNEYQQGQPPEGSVFDDIDNSEDEMPMHDNDSFPNARRSTFRKMPPMKFASANGLNVSRRSSSPVKGEPDERVINLEEKVEEGHVLTEYDKILRMRENSEETQHVKEVVPYQDNRVEISTSSENPQGYYNASHIKVMVAGQCLKYIASKSPTHGQEHEFWELVWRNNCTIIVLISKEIEHGKPRCARYWPSSEDNQDIPSAVFGDFKVMCRFDNCPPSNAPESCITRNLVLEKVDSSEKRTIWMLQYIGWPETGVPKDPLDFLVFMEELDSVRRLAQENNSDSLLPPVVVQCTSGAGRSGVLILAELMIQCLEHNQDTSIDEMLGVLRHQRMHMVQTFSQYNFVYKLLIAFLRKSRLI</sequence>
<feature type="region of interest" description="Disordered" evidence="8">
    <location>
        <begin position="553"/>
        <end position="614"/>
    </location>
</feature>
<dbReference type="FunFam" id="1.20.80.10:FF:000014">
    <property type="entry name" value="Tyrosine-protein phosphatase non-receptor type"/>
    <property type="match status" value="1"/>
</dbReference>
<keyword evidence="5" id="KW-0378">Hydrolase</keyword>
<evidence type="ECO:0000256" key="5">
    <source>
        <dbReference type="ARBA" id="ARBA00022801"/>
    </source>
</evidence>
<keyword evidence="6" id="KW-0904">Protein phosphatase</keyword>
<dbReference type="InterPro" id="IPR029021">
    <property type="entry name" value="Prot-tyrosine_phosphatase-like"/>
</dbReference>
<dbReference type="Pfam" id="PF00373">
    <property type="entry name" value="FERM_M"/>
    <property type="match status" value="1"/>
</dbReference>
<comment type="subcellular location">
    <subcellularLocation>
        <location evidence="1">Cytoplasm</location>
        <location evidence="1">Cytoskeleton</location>
    </subcellularLocation>
</comment>
<dbReference type="SUPFAM" id="SSF52799">
    <property type="entry name" value="(Phosphotyrosine protein) phosphatases II"/>
    <property type="match status" value="1"/>
</dbReference>
<dbReference type="InterPro" id="IPR003595">
    <property type="entry name" value="Tyr_Pase_cat"/>
</dbReference>
<feature type="region of interest" description="Disordered" evidence="8">
    <location>
        <begin position="488"/>
        <end position="516"/>
    </location>
</feature>
<dbReference type="SMART" id="SM00295">
    <property type="entry name" value="B41"/>
    <property type="match status" value="1"/>
</dbReference>
<evidence type="ECO:0000313" key="12">
    <source>
        <dbReference type="EMBL" id="CAB3265279.1"/>
    </source>
</evidence>
<dbReference type="SUPFAM" id="SSF54236">
    <property type="entry name" value="Ubiquitin-like"/>
    <property type="match status" value="1"/>
</dbReference>
<dbReference type="PROSITE" id="PS50057">
    <property type="entry name" value="FERM_3"/>
    <property type="match status" value="1"/>
</dbReference>
<dbReference type="Gene3D" id="1.20.80.10">
    <property type="match status" value="1"/>
</dbReference>
<dbReference type="Gene3D" id="3.90.190.10">
    <property type="entry name" value="Protein tyrosine phosphatase superfamily"/>
    <property type="match status" value="1"/>
</dbReference>
<feature type="domain" description="FERM" evidence="11">
    <location>
        <begin position="31"/>
        <end position="323"/>
    </location>
</feature>
<dbReference type="CDD" id="cd14473">
    <property type="entry name" value="FERM_B-lobe"/>
    <property type="match status" value="1"/>
</dbReference>
<gene>
    <name evidence="12" type="primary">Ptpn14</name>
</gene>
<dbReference type="InterPro" id="IPR035963">
    <property type="entry name" value="FERM_2"/>
</dbReference>
<evidence type="ECO:0000259" key="11">
    <source>
        <dbReference type="PROSITE" id="PS50057"/>
    </source>
</evidence>
<dbReference type="SMART" id="SM01196">
    <property type="entry name" value="FERM_C"/>
    <property type="match status" value="1"/>
</dbReference>
<comment type="similarity">
    <text evidence="2">Belongs to the protein-tyrosine phosphatase family. Non-receptor class subfamily.</text>
</comment>
<dbReference type="FunFam" id="3.10.20.90:FF:000039">
    <property type="entry name" value="Tyrosine-protein phosphatase non-receptor type"/>
    <property type="match status" value="1"/>
</dbReference>
<dbReference type="GO" id="GO:0004725">
    <property type="term" value="F:protein tyrosine phosphatase activity"/>
    <property type="evidence" value="ECO:0007669"/>
    <property type="project" value="UniProtKB-EC"/>
</dbReference>
<dbReference type="EMBL" id="LR789417">
    <property type="protein sequence ID" value="CAB3265279.1"/>
    <property type="molecule type" value="mRNA"/>
</dbReference>
<evidence type="ECO:0000259" key="10">
    <source>
        <dbReference type="PROSITE" id="PS50056"/>
    </source>
</evidence>
<feature type="region of interest" description="Disordered" evidence="8">
    <location>
        <begin position="697"/>
        <end position="723"/>
    </location>
</feature>
<dbReference type="Pfam" id="PF00102">
    <property type="entry name" value="Y_phosphatase"/>
    <property type="match status" value="1"/>
</dbReference>
<dbReference type="PROSITE" id="PS50056">
    <property type="entry name" value="TYR_PHOSPHATASE_2"/>
    <property type="match status" value="1"/>
</dbReference>
<dbReference type="InterPro" id="IPR014352">
    <property type="entry name" value="FERM/acyl-CoA-bd_prot_sf"/>
</dbReference>
<feature type="compositionally biased region" description="Low complexity" evidence="8">
    <location>
        <begin position="788"/>
        <end position="800"/>
    </location>
</feature>
<dbReference type="PANTHER" id="PTHR45706">
    <property type="entry name" value="TYROSINE-PROTEIN PHOSPHATASE"/>
    <property type="match status" value="1"/>
</dbReference>
<dbReference type="AlphaFoldDB" id="A0A6F9DQ77"/>
<dbReference type="GO" id="GO:0005856">
    <property type="term" value="C:cytoskeleton"/>
    <property type="evidence" value="ECO:0007669"/>
    <property type="project" value="UniProtKB-SubCell"/>
</dbReference>
<keyword evidence="7" id="KW-0206">Cytoskeleton</keyword>
<dbReference type="PROSITE" id="PS50055">
    <property type="entry name" value="TYR_PHOSPHATASE_PTP"/>
    <property type="match status" value="1"/>
</dbReference>
<feature type="compositionally biased region" description="Polar residues" evidence="8">
    <location>
        <begin position="640"/>
        <end position="658"/>
    </location>
</feature>
<dbReference type="SMART" id="SM00194">
    <property type="entry name" value="PTPc"/>
    <property type="match status" value="1"/>
</dbReference>
<organism evidence="12">
    <name type="scientific">Phallusia mammillata</name>
    <dbReference type="NCBI Taxonomy" id="59560"/>
    <lineage>
        <taxon>Eukaryota</taxon>
        <taxon>Metazoa</taxon>
        <taxon>Chordata</taxon>
        <taxon>Tunicata</taxon>
        <taxon>Ascidiacea</taxon>
        <taxon>Phlebobranchia</taxon>
        <taxon>Ascidiidae</taxon>
        <taxon>Phallusia</taxon>
    </lineage>
</organism>
<feature type="compositionally biased region" description="Polar residues" evidence="8">
    <location>
        <begin position="488"/>
        <end position="511"/>
    </location>
</feature>
<feature type="region of interest" description="Disordered" evidence="8">
    <location>
        <begin position="774"/>
        <end position="805"/>
    </location>
</feature>
<dbReference type="InterPro" id="IPR000299">
    <property type="entry name" value="FERM_domain"/>
</dbReference>
<dbReference type="CDD" id="cd17099">
    <property type="entry name" value="FERM_F1_PTPN14_like"/>
    <property type="match status" value="1"/>
</dbReference>
<dbReference type="Pfam" id="PF09380">
    <property type="entry name" value="FERM_C"/>
    <property type="match status" value="1"/>
</dbReference>
<feature type="compositionally biased region" description="Polar residues" evidence="8">
    <location>
        <begin position="575"/>
        <end position="594"/>
    </location>
</feature>
<dbReference type="SMART" id="SM00404">
    <property type="entry name" value="PTPc_motif"/>
    <property type="match status" value="1"/>
</dbReference>
<dbReference type="EC" id="3.1.3.48" evidence="3"/>
<dbReference type="InterPro" id="IPR018979">
    <property type="entry name" value="FERM_N"/>
</dbReference>
<dbReference type="InterPro" id="IPR019747">
    <property type="entry name" value="FERM_CS"/>
</dbReference>
<feature type="compositionally biased region" description="Polar residues" evidence="8">
    <location>
        <begin position="774"/>
        <end position="787"/>
    </location>
</feature>
<reference evidence="12" key="1">
    <citation type="submission" date="2020-04" db="EMBL/GenBank/DDBJ databases">
        <authorList>
            <person name="Neveu A P."/>
        </authorList>
    </citation>
    <scope>NUCLEOTIDE SEQUENCE</scope>
    <source>
        <tissue evidence="12">Whole embryo</tissue>
    </source>
</reference>
<proteinExistence type="evidence at transcript level"/>
<dbReference type="PRINTS" id="PR00700">
    <property type="entry name" value="PRTYPHPHTASE"/>
</dbReference>
<dbReference type="InterPro" id="IPR019748">
    <property type="entry name" value="FERM_central"/>
</dbReference>
<feature type="region of interest" description="Disordered" evidence="8">
    <location>
        <begin position="638"/>
        <end position="658"/>
    </location>
</feature>
<feature type="compositionally biased region" description="Polar residues" evidence="8">
    <location>
        <begin position="697"/>
        <end position="707"/>
    </location>
</feature>
<dbReference type="InterPro" id="IPR000242">
    <property type="entry name" value="PTP_cat"/>
</dbReference>
<evidence type="ECO:0000256" key="6">
    <source>
        <dbReference type="ARBA" id="ARBA00022912"/>
    </source>
</evidence>
<dbReference type="SUPFAM" id="SSF47031">
    <property type="entry name" value="Second domain of FERM"/>
    <property type="match status" value="1"/>
</dbReference>
<accession>A0A6F9DQ77</accession>
<dbReference type="Pfam" id="PF09379">
    <property type="entry name" value="FERM_N"/>
    <property type="match status" value="1"/>
</dbReference>
<dbReference type="PANTHER" id="PTHR45706:SF1">
    <property type="entry name" value="PEZ, ISOFORM A"/>
    <property type="match status" value="1"/>
</dbReference>
<evidence type="ECO:0000256" key="2">
    <source>
        <dbReference type="ARBA" id="ARBA00009649"/>
    </source>
</evidence>
<evidence type="ECO:0000256" key="1">
    <source>
        <dbReference type="ARBA" id="ARBA00004245"/>
    </source>
</evidence>
<dbReference type="InterPro" id="IPR029071">
    <property type="entry name" value="Ubiquitin-like_domsf"/>
</dbReference>
<evidence type="ECO:0000259" key="9">
    <source>
        <dbReference type="PROSITE" id="PS50055"/>
    </source>
</evidence>
<dbReference type="SUPFAM" id="SSF50729">
    <property type="entry name" value="PH domain-like"/>
    <property type="match status" value="1"/>
</dbReference>
<keyword evidence="4" id="KW-0963">Cytoplasm</keyword>
<dbReference type="InterPro" id="IPR019749">
    <property type="entry name" value="Band_41_domain"/>
</dbReference>
<dbReference type="Gene3D" id="2.30.29.30">
    <property type="entry name" value="Pleckstrin-homology domain (PH domain)/Phosphotyrosine-binding domain (PTB)"/>
    <property type="match status" value="1"/>
</dbReference>
<name>A0A6F9DQ77_9ASCI</name>
<feature type="domain" description="Tyrosine specific protein phosphatases" evidence="10">
    <location>
        <begin position="1169"/>
        <end position="1248"/>
    </location>
</feature>
<dbReference type="Gene3D" id="3.10.20.90">
    <property type="entry name" value="Phosphatidylinositol 3-kinase Catalytic Subunit, Chain A, domain 1"/>
    <property type="match status" value="1"/>
</dbReference>
<dbReference type="PROSITE" id="PS00660">
    <property type="entry name" value="FERM_1"/>
    <property type="match status" value="1"/>
</dbReference>
<dbReference type="InterPro" id="IPR000387">
    <property type="entry name" value="Tyr_Pase_dom"/>
</dbReference>
<feature type="compositionally biased region" description="Polar residues" evidence="8">
    <location>
        <begin position="605"/>
        <end position="614"/>
    </location>
</feature>
<feature type="domain" description="Tyrosine-protein phosphatase" evidence="9">
    <location>
        <begin position="1002"/>
        <end position="1257"/>
    </location>
</feature>